<protein>
    <recommendedName>
        <fullName evidence="1">LysM domain-containing protein</fullName>
    </recommendedName>
</protein>
<accession>A0A1F5NZK4</accession>
<organism evidence="2 3">
    <name type="scientific">Candidatus Doudnabacteria bacterium RIFCSPHIGHO2_01_FULL_49_9</name>
    <dbReference type="NCBI Taxonomy" id="1817827"/>
    <lineage>
        <taxon>Bacteria</taxon>
        <taxon>Candidatus Doudnaibacteriota</taxon>
    </lineage>
</organism>
<evidence type="ECO:0000313" key="2">
    <source>
        <dbReference type="EMBL" id="OGE82820.1"/>
    </source>
</evidence>
<dbReference type="Proteomes" id="UP000176339">
    <property type="component" value="Unassembled WGS sequence"/>
</dbReference>
<dbReference type="EMBL" id="MFEN01000064">
    <property type="protein sequence ID" value="OGE82820.1"/>
    <property type="molecule type" value="Genomic_DNA"/>
</dbReference>
<name>A0A1F5NZK4_9BACT</name>
<dbReference type="Pfam" id="PF01476">
    <property type="entry name" value="LysM"/>
    <property type="match status" value="1"/>
</dbReference>
<dbReference type="PANTHER" id="PTHR33734:SF22">
    <property type="entry name" value="MEMBRANE-BOUND LYTIC MUREIN TRANSGLYCOSYLASE D"/>
    <property type="match status" value="1"/>
</dbReference>
<gene>
    <name evidence="2" type="ORF">A2846_00670</name>
</gene>
<dbReference type="InterPro" id="IPR018392">
    <property type="entry name" value="LysM"/>
</dbReference>
<comment type="caution">
    <text evidence="2">The sequence shown here is derived from an EMBL/GenBank/DDBJ whole genome shotgun (WGS) entry which is preliminary data.</text>
</comment>
<dbReference type="SUPFAM" id="SSF54106">
    <property type="entry name" value="LysM domain"/>
    <property type="match status" value="1"/>
</dbReference>
<feature type="domain" description="LysM" evidence="1">
    <location>
        <begin position="77"/>
        <end position="121"/>
    </location>
</feature>
<dbReference type="GO" id="GO:0008932">
    <property type="term" value="F:lytic endotransglycosylase activity"/>
    <property type="evidence" value="ECO:0007669"/>
    <property type="project" value="TreeGrafter"/>
</dbReference>
<dbReference type="SMART" id="SM00257">
    <property type="entry name" value="LysM"/>
    <property type="match status" value="1"/>
</dbReference>
<dbReference type="InterPro" id="IPR036779">
    <property type="entry name" value="LysM_dom_sf"/>
</dbReference>
<dbReference type="PANTHER" id="PTHR33734">
    <property type="entry name" value="LYSM DOMAIN-CONTAINING GPI-ANCHORED PROTEIN 2"/>
    <property type="match status" value="1"/>
</dbReference>
<evidence type="ECO:0000313" key="3">
    <source>
        <dbReference type="Proteomes" id="UP000176339"/>
    </source>
</evidence>
<dbReference type="PROSITE" id="PS51782">
    <property type="entry name" value="LYSM"/>
    <property type="match status" value="1"/>
</dbReference>
<dbReference type="Gene3D" id="3.10.350.10">
    <property type="entry name" value="LysM domain"/>
    <property type="match status" value="1"/>
</dbReference>
<dbReference type="AlphaFoldDB" id="A0A1F5NZK4"/>
<evidence type="ECO:0000259" key="1">
    <source>
        <dbReference type="PROSITE" id="PS51782"/>
    </source>
</evidence>
<reference evidence="2 3" key="1">
    <citation type="journal article" date="2016" name="Nat. Commun.">
        <title>Thousands of microbial genomes shed light on interconnected biogeochemical processes in an aquifer system.</title>
        <authorList>
            <person name="Anantharaman K."/>
            <person name="Brown C.T."/>
            <person name="Hug L.A."/>
            <person name="Sharon I."/>
            <person name="Castelle C.J."/>
            <person name="Probst A.J."/>
            <person name="Thomas B.C."/>
            <person name="Singh A."/>
            <person name="Wilkins M.J."/>
            <person name="Karaoz U."/>
            <person name="Brodie E.L."/>
            <person name="Williams K.H."/>
            <person name="Hubbard S.S."/>
            <person name="Banfield J.F."/>
        </authorList>
    </citation>
    <scope>NUCLEOTIDE SEQUENCE [LARGE SCALE GENOMIC DNA]</scope>
</reference>
<dbReference type="CDD" id="cd00118">
    <property type="entry name" value="LysM"/>
    <property type="match status" value="1"/>
</dbReference>
<sequence>MILSSRNKIRLSKTLHAQTTPYPRMHLWVKRAALALILAVTAGAYYAAQPGAAPETESSAALPKEILGDQEQARTMETYTVKKGDTLFNISQNFDLSWQTLAEINNLQEPYLLKIGQSLRIPIPQD</sequence>
<proteinExistence type="predicted"/>